<dbReference type="InterPro" id="IPR009060">
    <property type="entry name" value="UBA-like_sf"/>
</dbReference>
<dbReference type="SUPFAM" id="SSF46934">
    <property type="entry name" value="UBA-like"/>
    <property type="match status" value="1"/>
</dbReference>
<dbReference type="Proteomes" id="UP000007797">
    <property type="component" value="Unassembled WGS sequence"/>
</dbReference>
<dbReference type="Gene3D" id="1.10.8.10">
    <property type="entry name" value="DNA helicase RuvA subunit, C-terminal domain"/>
    <property type="match status" value="1"/>
</dbReference>
<protein>
    <recommendedName>
        <fullName evidence="2">CUE domain-containing protein</fullName>
    </recommendedName>
</protein>
<feature type="region of interest" description="Disordered" evidence="1">
    <location>
        <begin position="51"/>
        <end position="70"/>
    </location>
</feature>
<sequence>MAVNLSVKEQEQFIMSLADMFQDIDVSTVKDVLTRNKFNISDATDDLLNISDAQTKSREEEKKKKAQEEEELKLIQKQIHQQQQQHQSGIDSHPSSVPPPFVTSNHHNNNNNNSNIGYPDIFRPQPQVPTAPPAASAPSVFDDPVAKHYSTYNNNNSHSTPTPTVPVPKPAPTQFDNYYQRISQLQQQQQQHQHQQQQQQPQSPYSNFSAPHQQYQSSPYSDPFTVIPNQSSSPPQQQQQQPSPYHRPQISTLSPTVSKSPAGYIHNFPPLTPISSTQQQSTSVIYPNVPTQSPLNEDEFTSLSSTSSSSGFGNRPVDAAFYTPLEKANKSNPPSLSNSASGIVNNQQQQQQSQSHLVEENAQQASEIESLKKELESFKASQESLLEEVAEMRKELLSTFNAKEEAQVSLEKSEAKYQQLDEEYAAAREEHRTREYQFGIRLGREKTKYSELQQKFFSSIELATKDFRNFIDQQEDEDSMLEDENSL</sequence>
<feature type="compositionally biased region" description="Low complexity" evidence="1">
    <location>
        <begin position="76"/>
        <end position="87"/>
    </location>
</feature>
<evidence type="ECO:0000313" key="4">
    <source>
        <dbReference type="Proteomes" id="UP000007797"/>
    </source>
</evidence>
<dbReference type="STRING" id="1054147.F4PMX2"/>
<dbReference type="PROSITE" id="PS51140">
    <property type="entry name" value="CUE"/>
    <property type="match status" value="1"/>
</dbReference>
<gene>
    <name evidence="3" type="ORF">DFA_04995</name>
</gene>
<dbReference type="GO" id="GO:0043130">
    <property type="term" value="F:ubiquitin binding"/>
    <property type="evidence" value="ECO:0007669"/>
    <property type="project" value="InterPro"/>
</dbReference>
<feature type="compositionally biased region" description="Basic and acidic residues" evidence="1">
    <location>
        <begin position="55"/>
        <end position="67"/>
    </location>
</feature>
<dbReference type="InterPro" id="IPR003892">
    <property type="entry name" value="CUE"/>
</dbReference>
<feature type="compositionally biased region" description="Polar residues" evidence="1">
    <location>
        <begin position="249"/>
        <end position="259"/>
    </location>
</feature>
<organism evidence="3 4">
    <name type="scientific">Cavenderia fasciculata</name>
    <name type="common">Slime mold</name>
    <name type="synonym">Dictyostelium fasciculatum</name>
    <dbReference type="NCBI Taxonomy" id="261658"/>
    <lineage>
        <taxon>Eukaryota</taxon>
        <taxon>Amoebozoa</taxon>
        <taxon>Evosea</taxon>
        <taxon>Eumycetozoa</taxon>
        <taxon>Dictyostelia</taxon>
        <taxon>Acytosteliales</taxon>
        <taxon>Cavenderiaceae</taxon>
        <taxon>Cavenderia</taxon>
    </lineage>
</organism>
<feature type="compositionally biased region" description="Low complexity" evidence="1">
    <location>
        <begin position="148"/>
        <end position="162"/>
    </location>
</feature>
<feature type="compositionally biased region" description="Polar residues" evidence="1">
    <location>
        <begin position="174"/>
        <end position="183"/>
    </location>
</feature>
<reference evidence="4" key="1">
    <citation type="journal article" date="2011" name="Genome Res.">
        <title>Phylogeny-wide analysis of social amoeba genomes highlights ancient origins for complex intercellular communication.</title>
        <authorList>
            <person name="Heidel A.J."/>
            <person name="Lawal H.M."/>
            <person name="Felder M."/>
            <person name="Schilde C."/>
            <person name="Helps N.R."/>
            <person name="Tunggal B."/>
            <person name="Rivero F."/>
            <person name="John U."/>
            <person name="Schleicher M."/>
            <person name="Eichinger L."/>
            <person name="Platzer M."/>
            <person name="Noegel A.A."/>
            <person name="Schaap P."/>
            <person name="Gloeckner G."/>
        </authorList>
    </citation>
    <scope>NUCLEOTIDE SEQUENCE [LARGE SCALE GENOMIC DNA]</scope>
    <source>
        <strain evidence="4">SH3</strain>
    </source>
</reference>
<feature type="compositionally biased region" description="Polar residues" evidence="1">
    <location>
        <begin position="330"/>
        <end position="346"/>
    </location>
</feature>
<dbReference type="CDD" id="cd14365">
    <property type="entry name" value="CUE_N4BP2"/>
    <property type="match status" value="1"/>
</dbReference>
<feature type="compositionally biased region" description="Low complexity" evidence="1">
    <location>
        <begin position="104"/>
        <end position="115"/>
    </location>
</feature>
<dbReference type="EMBL" id="GL883008">
    <property type="protein sequence ID" value="EGG22865.1"/>
    <property type="molecule type" value="Genomic_DNA"/>
</dbReference>
<accession>F4PMX2</accession>
<name>F4PMX2_CACFS</name>
<feature type="compositionally biased region" description="Low complexity" evidence="1">
    <location>
        <begin position="184"/>
        <end position="202"/>
    </location>
</feature>
<dbReference type="InterPro" id="IPR041801">
    <property type="entry name" value="N4BP2_CUE"/>
</dbReference>
<feature type="domain" description="CUE" evidence="2">
    <location>
        <begin position="9"/>
        <end position="52"/>
    </location>
</feature>
<feature type="region of interest" description="Disordered" evidence="1">
    <location>
        <begin position="76"/>
        <end position="314"/>
    </location>
</feature>
<evidence type="ECO:0000256" key="1">
    <source>
        <dbReference type="SAM" id="MobiDB-lite"/>
    </source>
</evidence>
<feature type="compositionally biased region" description="Low complexity" evidence="1">
    <location>
        <begin position="230"/>
        <end position="244"/>
    </location>
</feature>
<dbReference type="OMA" id="TECTIPY"/>
<evidence type="ECO:0000313" key="3">
    <source>
        <dbReference type="EMBL" id="EGG22865.1"/>
    </source>
</evidence>
<evidence type="ECO:0000259" key="2">
    <source>
        <dbReference type="PROSITE" id="PS51140"/>
    </source>
</evidence>
<dbReference type="GeneID" id="14875155"/>
<feature type="compositionally biased region" description="Low complexity" evidence="1">
    <location>
        <begin position="301"/>
        <end position="310"/>
    </location>
</feature>
<keyword evidence="4" id="KW-1185">Reference proteome</keyword>
<proteinExistence type="predicted"/>
<dbReference type="KEGG" id="dfa:DFA_04995"/>
<feature type="region of interest" description="Disordered" evidence="1">
    <location>
        <begin position="326"/>
        <end position="365"/>
    </location>
</feature>
<dbReference type="RefSeq" id="XP_004360716.1">
    <property type="nucleotide sequence ID" value="XM_004360659.1"/>
</dbReference>
<feature type="compositionally biased region" description="Polar residues" evidence="1">
    <location>
        <begin position="203"/>
        <end position="220"/>
    </location>
</feature>
<dbReference type="AlphaFoldDB" id="F4PMX2"/>